<accession>A0A6J6QT55</accession>
<name>A0A6J6QT55_9ZZZZ</name>
<evidence type="ECO:0000313" key="1">
    <source>
        <dbReference type="EMBL" id="CAB4713932.1"/>
    </source>
</evidence>
<dbReference type="AlphaFoldDB" id="A0A6J6QT55"/>
<gene>
    <name evidence="1" type="ORF">UFOPK2625_01170</name>
</gene>
<organism evidence="1">
    <name type="scientific">freshwater metagenome</name>
    <dbReference type="NCBI Taxonomy" id="449393"/>
    <lineage>
        <taxon>unclassified sequences</taxon>
        <taxon>metagenomes</taxon>
        <taxon>ecological metagenomes</taxon>
    </lineage>
</organism>
<dbReference type="EMBL" id="CAEZXZ010000195">
    <property type="protein sequence ID" value="CAB4713932.1"/>
    <property type="molecule type" value="Genomic_DNA"/>
</dbReference>
<proteinExistence type="predicted"/>
<protein>
    <submittedName>
        <fullName evidence="1">Unannotated protein</fullName>
    </submittedName>
</protein>
<reference evidence="1" key="1">
    <citation type="submission" date="2020-05" db="EMBL/GenBank/DDBJ databases">
        <authorList>
            <person name="Chiriac C."/>
            <person name="Salcher M."/>
            <person name="Ghai R."/>
            <person name="Kavagutti S V."/>
        </authorList>
    </citation>
    <scope>NUCLEOTIDE SEQUENCE</scope>
</reference>
<sequence>MVLCALAAEVMMMESVATGLAAALIMTTLAIDAATNTPAVADTRVITVPRFMSSSSWFL</sequence>